<reference evidence="2" key="2">
    <citation type="journal article" date="2015" name="Data Brief">
        <title>Shoot transcriptome of the giant reed, Arundo donax.</title>
        <authorList>
            <person name="Barrero R.A."/>
            <person name="Guerrero F.D."/>
            <person name="Moolhuijzen P."/>
            <person name="Goolsby J.A."/>
            <person name="Tidwell J."/>
            <person name="Bellgard S.E."/>
            <person name="Bellgard M.I."/>
        </authorList>
    </citation>
    <scope>NUCLEOTIDE SEQUENCE</scope>
    <source>
        <tissue evidence="2">Shoot tissue taken approximately 20 cm above the soil surface</tissue>
    </source>
</reference>
<dbReference type="AlphaFoldDB" id="A0A0A9BTP0"/>
<protein>
    <submittedName>
        <fullName evidence="2">Uncharacterized protein</fullName>
    </submittedName>
</protein>
<proteinExistence type="predicted"/>
<feature type="region of interest" description="Disordered" evidence="1">
    <location>
        <begin position="1"/>
        <end position="20"/>
    </location>
</feature>
<accession>A0A0A9BTP0</accession>
<sequence length="50" mass="5339">MAAPCSSSAHRAGAPRGGWRYGALRRCAGSRSSEAKTSKTSPLPMARRYE</sequence>
<evidence type="ECO:0000256" key="1">
    <source>
        <dbReference type="SAM" id="MobiDB-lite"/>
    </source>
</evidence>
<feature type="region of interest" description="Disordered" evidence="1">
    <location>
        <begin position="28"/>
        <end position="50"/>
    </location>
</feature>
<evidence type="ECO:0000313" key="2">
    <source>
        <dbReference type="EMBL" id="JAD62597.1"/>
    </source>
</evidence>
<reference evidence="2" key="1">
    <citation type="submission" date="2014-09" db="EMBL/GenBank/DDBJ databases">
        <authorList>
            <person name="Magalhaes I.L.F."/>
            <person name="Oliveira U."/>
            <person name="Santos F.R."/>
            <person name="Vidigal T.H.D.A."/>
            <person name="Brescovit A.D."/>
            <person name="Santos A.J."/>
        </authorList>
    </citation>
    <scope>NUCLEOTIDE SEQUENCE</scope>
    <source>
        <tissue evidence="2">Shoot tissue taken approximately 20 cm above the soil surface</tissue>
    </source>
</reference>
<organism evidence="2">
    <name type="scientific">Arundo donax</name>
    <name type="common">Giant reed</name>
    <name type="synonym">Donax arundinaceus</name>
    <dbReference type="NCBI Taxonomy" id="35708"/>
    <lineage>
        <taxon>Eukaryota</taxon>
        <taxon>Viridiplantae</taxon>
        <taxon>Streptophyta</taxon>
        <taxon>Embryophyta</taxon>
        <taxon>Tracheophyta</taxon>
        <taxon>Spermatophyta</taxon>
        <taxon>Magnoliopsida</taxon>
        <taxon>Liliopsida</taxon>
        <taxon>Poales</taxon>
        <taxon>Poaceae</taxon>
        <taxon>PACMAD clade</taxon>
        <taxon>Arundinoideae</taxon>
        <taxon>Arundineae</taxon>
        <taxon>Arundo</taxon>
    </lineage>
</organism>
<name>A0A0A9BTP0_ARUDO</name>
<dbReference type="EMBL" id="GBRH01235298">
    <property type="protein sequence ID" value="JAD62597.1"/>
    <property type="molecule type" value="Transcribed_RNA"/>
</dbReference>